<evidence type="ECO:0000313" key="1">
    <source>
        <dbReference type="EMBL" id="MCB5620826.1"/>
    </source>
</evidence>
<gene>
    <name evidence="1" type="ORF">LIQ08_16985</name>
</gene>
<proteinExistence type="predicted"/>
<accession>A0AAJ1EVW9</accession>
<comment type="caution">
    <text evidence="1">The sequence shown here is derived from an EMBL/GenBank/DDBJ whole genome shotgun (WGS) entry which is preliminary data.</text>
</comment>
<name>A0AAJ1EVW9_MEDGN</name>
<dbReference type="Proteomes" id="UP001297370">
    <property type="component" value="Unassembled WGS sequence"/>
</dbReference>
<protein>
    <submittedName>
        <fullName evidence="1">IS110 family transposase</fullName>
    </submittedName>
</protein>
<evidence type="ECO:0000313" key="2">
    <source>
        <dbReference type="Proteomes" id="UP001297370"/>
    </source>
</evidence>
<organism evidence="1 2">
    <name type="scientific">Mediterraneibacter gnavus</name>
    <name type="common">Ruminococcus gnavus</name>
    <dbReference type="NCBI Taxonomy" id="33038"/>
    <lineage>
        <taxon>Bacteria</taxon>
        <taxon>Bacillati</taxon>
        <taxon>Bacillota</taxon>
        <taxon>Clostridia</taxon>
        <taxon>Lachnospirales</taxon>
        <taxon>Lachnospiraceae</taxon>
        <taxon>Mediterraneibacter</taxon>
    </lineage>
</organism>
<dbReference type="AlphaFoldDB" id="A0AAJ1EVW9"/>
<sequence length="36" mass="3845">MLEIKGIGMTTVADFIAEVGDITRLNILGEIPSAVR</sequence>
<dbReference type="EMBL" id="JAJBOM010000036">
    <property type="protein sequence ID" value="MCB5620826.1"/>
    <property type="molecule type" value="Genomic_DNA"/>
</dbReference>
<reference evidence="1" key="1">
    <citation type="submission" date="2021-10" db="EMBL/GenBank/DDBJ databases">
        <title>Collection of gut derived symbiotic bacterial strains cultured from healthy donors.</title>
        <authorList>
            <person name="Lin H."/>
            <person name="Littmann E."/>
            <person name="Claire K."/>
            <person name="Pamer E."/>
        </authorList>
    </citation>
    <scope>NUCLEOTIDE SEQUENCE</scope>
    <source>
        <strain evidence="1">MSK.23.18</strain>
    </source>
</reference>
<dbReference type="RefSeq" id="WP_226972262.1">
    <property type="nucleotide sequence ID" value="NZ_JAAIQY010000037.1"/>
</dbReference>